<dbReference type="InterPro" id="IPR023198">
    <property type="entry name" value="PGP-like_dom2"/>
</dbReference>
<evidence type="ECO:0000313" key="2">
    <source>
        <dbReference type="Proteomes" id="UP000190105"/>
    </source>
</evidence>
<dbReference type="InterPro" id="IPR050155">
    <property type="entry name" value="HAD-like_hydrolase_sf"/>
</dbReference>
<dbReference type="OrthoDB" id="9792518at2"/>
<dbReference type="Proteomes" id="UP000190105">
    <property type="component" value="Unassembled WGS sequence"/>
</dbReference>
<dbReference type="EMBL" id="FUYH01000012">
    <property type="protein sequence ID" value="SKA92663.1"/>
    <property type="molecule type" value="Genomic_DNA"/>
</dbReference>
<gene>
    <name evidence="1" type="ORF">SAMN05443428_11291</name>
</gene>
<organism evidence="1 2">
    <name type="scientific">Caloramator quimbayensis</name>
    <dbReference type="NCBI Taxonomy" id="1147123"/>
    <lineage>
        <taxon>Bacteria</taxon>
        <taxon>Bacillati</taxon>
        <taxon>Bacillota</taxon>
        <taxon>Clostridia</taxon>
        <taxon>Eubacteriales</taxon>
        <taxon>Clostridiaceae</taxon>
        <taxon>Caloramator</taxon>
    </lineage>
</organism>
<dbReference type="InterPro" id="IPR006439">
    <property type="entry name" value="HAD-SF_hydro_IA"/>
</dbReference>
<dbReference type="Pfam" id="PF13419">
    <property type="entry name" value="HAD_2"/>
    <property type="match status" value="1"/>
</dbReference>
<dbReference type="STRING" id="1147123.SAMN05443428_11291"/>
<dbReference type="InterPro" id="IPR041492">
    <property type="entry name" value="HAD_2"/>
</dbReference>
<dbReference type="Gene3D" id="3.40.50.1000">
    <property type="entry name" value="HAD superfamily/HAD-like"/>
    <property type="match status" value="1"/>
</dbReference>
<keyword evidence="2" id="KW-1185">Reference proteome</keyword>
<reference evidence="2" key="1">
    <citation type="submission" date="2017-02" db="EMBL/GenBank/DDBJ databases">
        <authorList>
            <person name="Varghese N."/>
            <person name="Submissions S."/>
        </authorList>
    </citation>
    <scope>NUCLEOTIDE SEQUENCE [LARGE SCALE GENOMIC DNA]</scope>
    <source>
        <strain evidence="2">USBA 833</strain>
    </source>
</reference>
<dbReference type="SFLD" id="SFLDG01129">
    <property type="entry name" value="C1.5:_HAD__Beta-PGM__Phosphata"/>
    <property type="match status" value="1"/>
</dbReference>
<protein>
    <submittedName>
        <fullName evidence="1">Phosphoglycolate phosphatase</fullName>
    </submittedName>
</protein>
<evidence type="ECO:0000313" key="1">
    <source>
        <dbReference type="EMBL" id="SKA92663.1"/>
    </source>
</evidence>
<dbReference type="AlphaFoldDB" id="A0A1T4XTC4"/>
<proteinExistence type="predicted"/>
<dbReference type="PANTHER" id="PTHR43434:SF1">
    <property type="entry name" value="PHOSPHOGLYCOLATE PHOSPHATASE"/>
    <property type="match status" value="1"/>
</dbReference>
<accession>A0A1T4XTC4</accession>
<dbReference type="InterPro" id="IPR023214">
    <property type="entry name" value="HAD_sf"/>
</dbReference>
<name>A0A1T4XTC4_9CLOT</name>
<dbReference type="GO" id="GO:0008967">
    <property type="term" value="F:phosphoglycolate phosphatase activity"/>
    <property type="evidence" value="ECO:0007669"/>
    <property type="project" value="TreeGrafter"/>
</dbReference>
<dbReference type="InterPro" id="IPR036412">
    <property type="entry name" value="HAD-like_sf"/>
</dbReference>
<dbReference type="NCBIfam" id="TIGR01549">
    <property type="entry name" value="HAD-SF-IA-v1"/>
    <property type="match status" value="1"/>
</dbReference>
<dbReference type="SUPFAM" id="SSF56784">
    <property type="entry name" value="HAD-like"/>
    <property type="match status" value="1"/>
</dbReference>
<dbReference type="Gene3D" id="1.10.150.240">
    <property type="entry name" value="Putative phosphatase, domain 2"/>
    <property type="match status" value="1"/>
</dbReference>
<dbReference type="GO" id="GO:0006281">
    <property type="term" value="P:DNA repair"/>
    <property type="evidence" value="ECO:0007669"/>
    <property type="project" value="TreeGrafter"/>
</dbReference>
<sequence length="208" mass="24454">MIKNIDGIIFDLDGTLWDAVEVIFKSWREVVISHKFNNFISIEELKGYMGKRIEDIFKKLFPDVDDKSLNIMMKECCIKECEMLKRDGARLYPYIEETLKYLYKKYPLFIVSNCQEGYIETFLEYNGFEKYFKDYECSGKTGLDKNNNIKIIMKRNKIENPVYVGDAKVDEEASKKANIKFIYASYGFGNVDSYDIKINSLKDLINIF</sequence>
<dbReference type="SFLD" id="SFLDS00003">
    <property type="entry name" value="Haloacid_Dehalogenase"/>
    <property type="match status" value="1"/>
</dbReference>
<dbReference type="PANTHER" id="PTHR43434">
    <property type="entry name" value="PHOSPHOGLYCOLATE PHOSPHATASE"/>
    <property type="match status" value="1"/>
</dbReference>